<feature type="region of interest" description="Disordered" evidence="1">
    <location>
        <begin position="1"/>
        <end position="81"/>
    </location>
</feature>
<evidence type="ECO:0000313" key="2">
    <source>
        <dbReference type="EMBL" id="GAA4232655.1"/>
    </source>
</evidence>
<evidence type="ECO:0000313" key="3">
    <source>
        <dbReference type="Proteomes" id="UP001501710"/>
    </source>
</evidence>
<accession>A0ABP8C3D6</accession>
<comment type="caution">
    <text evidence="2">The sequence shown here is derived from an EMBL/GenBank/DDBJ whole genome shotgun (WGS) entry which is preliminary data.</text>
</comment>
<proteinExistence type="predicted"/>
<sequence>MALGTYEIAGGGSGRRTRVPSRTPPNRTAGPAAATDAVRAATRAVLVKDDPAQRDDLRGHDQEHDDQRPGSEPRLTGAAGD</sequence>
<dbReference type="Proteomes" id="UP001501710">
    <property type="component" value="Unassembled WGS sequence"/>
</dbReference>
<protein>
    <submittedName>
        <fullName evidence="2">Uncharacterized protein</fullName>
    </submittedName>
</protein>
<keyword evidence="3" id="KW-1185">Reference proteome</keyword>
<feature type="compositionally biased region" description="Low complexity" evidence="1">
    <location>
        <begin position="27"/>
        <end position="45"/>
    </location>
</feature>
<dbReference type="RefSeq" id="WP_344897099.1">
    <property type="nucleotide sequence ID" value="NZ_BAABAS010000006.1"/>
</dbReference>
<gene>
    <name evidence="2" type="ORF">GCM10022254_33140</name>
</gene>
<evidence type="ECO:0000256" key="1">
    <source>
        <dbReference type="SAM" id="MobiDB-lite"/>
    </source>
</evidence>
<reference evidence="3" key="1">
    <citation type="journal article" date="2019" name="Int. J. Syst. Evol. Microbiol.">
        <title>The Global Catalogue of Microorganisms (GCM) 10K type strain sequencing project: providing services to taxonomists for standard genome sequencing and annotation.</title>
        <authorList>
            <consortium name="The Broad Institute Genomics Platform"/>
            <consortium name="The Broad Institute Genome Sequencing Center for Infectious Disease"/>
            <person name="Wu L."/>
            <person name="Ma J."/>
        </authorList>
    </citation>
    <scope>NUCLEOTIDE SEQUENCE [LARGE SCALE GENOMIC DNA]</scope>
    <source>
        <strain evidence="3">JCM 17440</strain>
    </source>
</reference>
<feature type="compositionally biased region" description="Basic and acidic residues" evidence="1">
    <location>
        <begin position="46"/>
        <end position="71"/>
    </location>
</feature>
<dbReference type="EMBL" id="BAABAS010000006">
    <property type="protein sequence ID" value="GAA4232655.1"/>
    <property type="molecule type" value="Genomic_DNA"/>
</dbReference>
<organism evidence="2 3">
    <name type="scientific">Actinomadura meridiana</name>
    <dbReference type="NCBI Taxonomy" id="559626"/>
    <lineage>
        <taxon>Bacteria</taxon>
        <taxon>Bacillati</taxon>
        <taxon>Actinomycetota</taxon>
        <taxon>Actinomycetes</taxon>
        <taxon>Streptosporangiales</taxon>
        <taxon>Thermomonosporaceae</taxon>
        <taxon>Actinomadura</taxon>
    </lineage>
</organism>
<name>A0ABP8C3D6_9ACTN</name>